<dbReference type="Pfam" id="PF00651">
    <property type="entry name" value="BTB"/>
    <property type="match status" value="1"/>
</dbReference>
<keyword evidence="3" id="KW-1185">Reference proteome</keyword>
<dbReference type="Proteomes" id="UP001271007">
    <property type="component" value="Unassembled WGS sequence"/>
</dbReference>
<dbReference type="PROSITE" id="PS50097">
    <property type="entry name" value="BTB"/>
    <property type="match status" value="1"/>
</dbReference>
<protein>
    <recommendedName>
        <fullName evidence="1">BTB domain-containing protein</fullName>
    </recommendedName>
</protein>
<feature type="domain" description="BTB" evidence="1">
    <location>
        <begin position="29"/>
        <end position="100"/>
    </location>
</feature>
<organism evidence="2 3">
    <name type="scientific">Extremus antarcticus</name>
    <dbReference type="NCBI Taxonomy" id="702011"/>
    <lineage>
        <taxon>Eukaryota</taxon>
        <taxon>Fungi</taxon>
        <taxon>Dikarya</taxon>
        <taxon>Ascomycota</taxon>
        <taxon>Pezizomycotina</taxon>
        <taxon>Dothideomycetes</taxon>
        <taxon>Dothideomycetidae</taxon>
        <taxon>Mycosphaerellales</taxon>
        <taxon>Extremaceae</taxon>
        <taxon>Extremus</taxon>
    </lineage>
</organism>
<evidence type="ECO:0000313" key="2">
    <source>
        <dbReference type="EMBL" id="KAK3052305.1"/>
    </source>
</evidence>
<dbReference type="InterPro" id="IPR000210">
    <property type="entry name" value="BTB/POZ_dom"/>
</dbReference>
<dbReference type="InterPro" id="IPR011333">
    <property type="entry name" value="SKP1/BTB/POZ_sf"/>
</dbReference>
<dbReference type="AlphaFoldDB" id="A0AAJ0DLQ7"/>
<dbReference type="PANTHER" id="PTHR47843:SF2">
    <property type="entry name" value="BTB DOMAIN-CONTAINING PROTEIN"/>
    <property type="match status" value="1"/>
</dbReference>
<reference evidence="2" key="1">
    <citation type="submission" date="2023-04" db="EMBL/GenBank/DDBJ databases">
        <title>Black Yeasts Isolated from many extreme environments.</title>
        <authorList>
            <person name="Coleine C."/>
            <person name="Stajich J.E."/>
            <person name="Selbmann L."/>
        </authorList>
    </citation>
    <scope>NUCLEOTIDE SEQUENCE</scope>
    <source>
        <strain evidence="2">CCFEE 5312</strain>
    </source>
</reference>
<dbReference type="CDD" id="cd18186">
    <property type="entry name" value="BTB_POZ_ZBTB_KLHL-like"/>
    <property type="match status" value="1"/>
</dbReference>
<proteinExistence type="predicted"/>
<dbReference type="Gene3D" id="3.30.710.10">
    <property type="entry name" value="Potassium Channel Kv1.1, Chain A"/>
    <property type="match status" value="1"/>
</dbReference>
<dbReference type="PANTHER" id="PTHR47843">
    <property type="entry name" value="BTB DOMAIN-CONTAINING PROTEIN-RELATED"/>
    <property type="match status" value="1"/>
</dbReference>
<comment type="caution">
    <text evidence="2">The sequence shown here is derived from an EMBL/GenBank/DDBJ whole genome shotgun (WGS) entry which is preliminary data.</text>
</comment>
<accession>A0AAJ0DLQ7</accession>
<evidence type="ECO:0000313" key="3">
    <source>
        <dbReference type="Proteomes" id="UP001271007"/>
    </source>
</evidence>
<evidence type="ECO:0000259" key="1">
    <source>
        <dbReference type="PROSITE" id="PS50097"/>
    </source>
</evidence>
<dbReference type="SUPFAM" id="SSF54695">
    <property type="entry name" value="POZ domain"/>
    <property type="match status" value="1"/>
</dbReference>
<dbReference type="EMBL" id="JAWDJX010000021">
    <property type="protein sequence ID" value="KAK3052305.1"/>
    <property type="molecule type" value="Genomic_DNA"/>
</dbReference>
<sequence>MSKRKAEGVHGFPDRSIRRRMVDAPHGFEAIKIIVGTGLAAKRFDIHLELLIQHSDYFQQALRNHKEANKQRVIELTETDPEFFVVFKNFIYEGKIYSQGDDDMHEMIGGARARPADREWDRLCNCWLLGEHLVSTSFKDAIVDAIQAKMKEEECYPLDIHRAIYAKGSCSSRLRNLLVDIAVWEWDIDSIEGCRQWAAESRFMIDVAIALKERLDSDQPQESPFAHQEPCHYHEHVSEGKPCYTTMFRSSNLFS</sequence>
<gene>
    <name evidence="2" type="ORF">LTR09_006515</name>
</gene>
<name>A0AAJ0DLQ7_9PEZI</name>